<keyword evidence="1" id="KW-0862">Zinc</keyword>
<feature type="domain" description="C2H2-type" evidence="2">
    <location>
        <begin position="89"/>
        <end position="114"/>
    </location>
</feature>
<proteinExistence type="predicted"/>
<organism evidence="3 4">
    <name type="scientific">Durusdinium trenchii</name>
    <dbReference type="NCBI Taxonomy" id="1381693"/>
    <lineage>
        <taxon>Eukaryota</taxon>
        <taxon>Sar</taxon>
        <taxon>Alveolata</taxon>
        <taxon>Dinophyceae</taxon>
        <taxon>Suessiales</taxon>
        <taxon>Symbiodiniaceae</taxon>
        <taxon>Durusdinium</taxon>
    </lineage>
</organism>
<accession>A0ABP0MUK4</accession>
<keyword evidence="1" id="KW-0863">Zinc-finger</keyword>
<gene>
    <name evidence="3" type="ORF">CCMP2556_LOCUS27479</name>
</gene>
<evidence type="ECO:0000313" key="3">
    <source>
        <dbReference type="EMBL" id="CAK9055171.1"/>
    </source>
</evidence>
<comment type="caution">
    <text evidence="3">The sequence shown here is derived from an EMBL/GenBank/DDBJ whole genome shotgun (WGS) entry which is preliminary data.</text>
</comment>
<sequence>MCVRRFNKFNTSQSIFLVETHWPNLQCLLQASAEPLQRPGPVTVFAAQPGPVTLLQPSPSSPQPNAPVSASVPLSTAPMPAVMPEGLDWICEVCMRKFSSEEALRKHEQLSELHKQNLMKLGT</sequence>
<dbReference type="Gene3D" id="3.30.160.60">
    <property type="entry name" value="Classic Zinc Finger"/>
    <property type="match status" value="1"/>
</dbReference>
<evidence type="ECO:0000313" key="4">
    <source>
        <dbReference type="Proteomes" id="UP001642484"/>
    </source>
</evidence>
<dbReference type="PROSITE" id="PS50157">
    <property type="entry name" value="ZINC_FINGER_C2H2_2"/>
    <property type="match status" value="1"/>
</dbReference>
<evidence type="ECO:0000259" key="2">
    <source>
        <dbReference type="PROSITE" id="PS50157"/>
    </source>
</evidence>
<protein>
    <recommendedName>
        <fullName evidence="2">C2H2-type domain-containing protein</fullName>
    </recommendedName>
</protein>
<keyword evidence="4" id="KW-1185">Reference proteome</keyword>
<dbReference type="Proteomes" id="UP001642484">
    <property type="component" value="Unassembled WGS sequence"/>
</dbReference>
<dbReference type="InterPro" id="IPR013087">
    <property type="entry name" value="Znf_C2H2_type"/>
</dbReference>
<evidence type="ECO:0000256" key="1">
    <source>
        <dbReference type="PROSITE-ProRule" id="PRU00042"/>
    </source>
</evidence>
<name>A0ABP0MUK4_9DINO</name>
<dbReference type="EMBL" id="CAXAMN010019891">
    <property type="protein sequence ID" value="CAK9055171.1"/>
    <property type="molecule type" value="Genomic_DNA"/>
</dbReference>
<keyword evidence="1" id="KW-0479">Metal-binding</keyword>
<reference evidence="3 4" key="1">
    <citation type="submission" date="2024-02" db="EMBL/GenBank/DDBJ databases">
        <authorList>
            <person name="Chen Y."/>
            <person name="Shah S."/>
            <person name="Dougan E. K."/>
            <person name="Thang M."/>
            <person name="Chan C."/>
        </authorList>
    </citation>
    <scope>NUCLEOTIDE SEQUENCE [LARGE SCALE GENOMIC DNA]</scope>
</reference>